<dbReference type="Proteomes" id="UP001500185">
    <property type="component" value="Unassembled WGS sequence"/>
</dbReference>
<dbReference type="EMBL" id="BAAAGG010000005">
    <property type="protein sequence ID" value="GAA0753742.1"/>
    <property type="molecule type" value="Genomic_DNA"/>
</dbReference>
<name>A0ABN1K3H5_9FLAO</name>
<sequence>MKILLMSLLMLPLLALNPTLNETSIEVVKQNGCSASVDCNNDGVDDYSMPVDCEFVDDLEDQFEDSCS</sequence>
<evidence type="ECO:0008006" key="4">
    <source>
        <dbReference type="Google" id="ProtNLM"/>
    </source>
</evidence>
<comment type="caution">
    <text evidence="2">The sequence shown here is derived from an EMBL/GenBank/DDBJ whole genome shotgun (WGS) entry which is preliminary data.</text>
</comment>
<keyword evidence="1" id="KW-0732">Signal</keyword>
<gene>
    <name evidence="2" type="ORF">GCM10009433_06330</name>
</gene>
<protein>
    <recommendedName>
        <fullName evidence="4">Thrombospondin type 3 repeat-containing protein</fullName>
    </recommendedName>
</protein>
<proteinExistence type="predicted"/>
<organism evidence="2 3">
    <name type="scientific">Psychroflexus lacisalsi</name>
    <dbReference type="NCBI Taxonomy" id="503928"/>
    <lineage>
        <taxon>Bacteria</taxon>
        <taxon>Pseudomonadati</taxon>
        <taxon>Bacteroidota</taxon>
        <taxon>Flavobacteriia</taxon>
        <taxon>Flavobacteriales</taxon>
        <taxon>Flavobacteriaceae</taxon>
        <taxon>Psychroflexus</taxon>
    </lineage>
</organism>
<evidence type="ECO:0000313" key="2">
    <source>
        <dbReference type="EMBL" id="GAA0753742.1"/>
    </source>
</evidence>
<keyword evidence="3" id="KW-1185">Reference proteome</keyword>
<reference evidence="2 3" key="1">
    <citation type="journal article" date="2019" name="Int. J. Syst. Evol. Microbiol.">
        <title>The Global Catalogue of Microorganisms (GCM) 10K type strain sequencing project: providing services to taxonomists for standard genome sequencing and annotation.</title>
        <authorList>
            <consortium name="The Broad Institute Genomics Platform"/>
            <consortium name="The Broad Institute Genome Sequencing Center for Infectious Disease"/>
            <person name="Wu L."/>
            <person name="Ma J."/>
        </authorList>
    </citation>
    <scope>NUCLEOTIDE SEQUENCE [LARGE SCALE GENOMIC DNA]</scope>
    <source>
        <strain evidence="2 3">JCM 16231</strain>
    </source>
</reference>
<accession>A0ABN1K3H5</accession>
<evidence type="ECO:0000256" key="1">
    <source>
        <dbReference type="SAM" id="SignalP"/>
    </source>
</evidence>
<evidence type="ECO:0000313" key="3">
    <source>
        <dbReference type="Proteomes" id="UP001500185"/>
    </source>
</evidence>
<feature type="signal peptide" evidence="1">
    <location>
        <begin position="1"/>
        <end position="17"/>
    </location>
</feature>
<feature type="chain" id="PRO_5047244392" description="Thrombospondin type 3 repeat-containing protein" evidence="1">
    <location>
        <begin position="18"/>
        <end position="68"/>
    </location>
</feature>